<evidence type="ECO:0000313" key="3">
    <source>
        <dbReference type="Proteomes" id="UP001142055"/>
    </source>
</evidence>
<sequence>MNMPQLNYSSIDCDDNVNEYMLDTFYNDTNNWHDKLNNDHLIRSNNISKIGKLNTHIQLLKHLSRMSDLTKEDHSFLEYWAKVEEKLEQEKQNNILAMAHKSTTIPYNNLLPFSNSQLSTSYLVNKSPFPRLLSVIHGIKHNSVMIPEIRTIFDSIQKVQSKSDFESLNSFQCKGSNSVYYDYQIDFPPEATSSGYSVNNTTSQEYLNNPVLSNTYMHSSVIENKTLNSPISNNVMSPQLYDPEELIPKPILEFDFSPLKSNLNGSSTTFESLETCKYKTNSKKCLTEFDNTFKRKEYKKISLKNDIKLLSEMSYEQPNSINRSMKTTKDHRKYANEKHLTFSLSSNNKPDMSATMINSSLTSNISPSSSFNKSEICNSSSEESVFDKGPNINQRKRRQSKLLTKSDEQRQVRLTKLRETNQRNQQNVLQEHPTIVKRKYVRKKKMKDD</sequence>
<name>A0A9Q0MEC6_BLOTA</name>
<proteinExistence type="predicted"/>
<reference evidence="2" key="1">
    <citation type="submission" date="2022-12" db="EMBL/GenBank/DDBJ databases">
        <title>Genome assemblies of Blomia tropicalis.</title>
        <authorList>
            <person name="Cui Y."/>
        </authorList>
    </citation>
    <scope>NUCLEOTIDE SEQUENCE</scope>
    <source>
        <tissue evidence="2">Adult mites</tissue>
    </source>
</reference>
<keyword evidence="3" id="KW-1185">Reference proteome</keyword>
<evidence type="ECO:0000256" key="1">
    <source>
        <dbReference type="SAM" id="MobiDB-lite"/>
    </source>
</evidence>
<dbReference type="AlphaFoldDB" id="A0A9Q0MEC6"/>
<accession>A0A9Q0MEC6</accession>
<evidence type="ECO:0000313" key="2">
    <source>
        <dbReference type="EMBL" id="KAJ6224249.1"/>
    </source>
</evidence>
<dbReference type="Proteomes" id="UP001142055">
    <property type="component" value="Chromosome 1"/>
</dbReference>
<dbReference type="EMBL" id="JAPWDV010000001">
    <property type="protein sequence ID" value="KAJ6224249.1"/>
    <property type="molecule type" value="Genomic_DNA"/>
</dbReference>
<feature type="region of interest" description="Disordered" evidence="1">
    <location>
        <begin position="380"/>
        <end position="409"/>
    </location>
</feature>
<gene>
    <name evidence="2" type="ORF">RDWZM_002794</name>
</gene>
<comment type="caution">
    <text evidence="2">The sequence shown here is derived from an EMBL/GenBank/DDBJ whole genome shotgun (WGS) entry which is preliminary data.</text>
</comment>
<organism evidence="2 3">
    <name type="scientific">Blomia tropicalis</name>
    <name type="common">Mite</name>
    <dbReference type="NCBI Taxonomy" id="40697"/>
    <lineage>
        <taxon>Eukaryota</taxon>
        <taxon>Metazoa</taxon>
        <taxon>Ecdysozoa</taxon>
        <taxon>Arthropoda</taxon>
        <taxon>Chelicerata</taxon>
        <taxon>Arachnida</taxon>
        <taxon>Acari</taxon>
        <taxon>Acariformes</taxon>
        <taxon>Sarcoptiformes</taxon>
        <taxon>Astigmata</taxon>
        <taxon>Glycyphagoidea</taxon>
        <taxon>Echimyopodidae</taxon>
        <taxon>Blomia</taxon>
    </lineage>
</organism>
<protein>
    <submittedName>
        <fullName evidence="2">Uncharacterized protein</fullName>
    </submittedName>
</protein>